<dbReference type="AlphaFoldDB" id="A0A2V3XXA4"/>
<evidence type="ECO:0000313" key="2">
    <source>
        <dbReference type="EMBL" id="PXX49241.1"/>
    </source>
</evidence>
<dbReference type="RefSeq" id="WP_110324900.1">
    <property type="nucleotide sequence ID" value="NZ_QJKD01000014.1"/>
</dbReference>
<dbReference type="InterPro" id="IPR045765">
    <property type="entry name" value="DUF6133"/>
</dbReference>
<feature type="transmembrane region" description="Helical" evidence="1">
    <location>
        <begin position="30"/>
        <end position="50"/>
    </location>
</feature>
<proteinExistence type="predicted"/>
<accession>A0A2V3XXA4</accession>
<sequence>MTKSIYQPNYWNYLTGDFLIRVHQRFRKGVKILIAVVIGALLLGGLYALFGDQILPTLNRRVTEMFNYAG</sequence>
<reference evidence="2 3" key="1">
    <citation type="submission" date="2018-05" db="EMBL/GenBank/DDBJ databases">
        <title>Genomic Encyclopedia of Type Strains, Phase IV (KMG-IV): sequencing the most valuable type-strain genomes for metagenomic binning, comparative biology and taxonomic classification.</title>
        <authorList>
            <person name="Goeker M."/>
        </authorList>
    </citation>
    <scope>NUCLEOTIDE SEQUENCE [LARGE SCALE GENOMIC DNA]</scope>
    <source>
        <strain evidence="2 3">DSM 24995</strain>
    </source>
</reference>
<protein>
    <submittedName>
        <fullName evidence="2">Uncharacterized protein</fullName>
    </submittedName>
</protein>
<organism evidence="2 3">
    <name type="scientific">Hungatella effluvii</name>
    <dbReference type="NCBI Taxonomy" id="1096246"/>
    <lineage>
        <taxon>Bacteria</taxon>
        <taxon>Bacillati</taxon>
        <taxon>Bacillota</taxon>
        <taxon>Clostridia</taxon>
        <taxon>Lachnospirales</taxon>
        <taxon>Lachnospiraceae</taxon>
        <taxon>Hungatella</taxon>
    </lineage>
</organism>
<gene>
    <name evidence="2" type="ORF">DFR60_11430</name>
</gene>
<name>A0A2V3XXA4_9FIRM</name>
<dbReference type="EMBL" id="QJKD01000014">
    <property type="protein sequence ID" value="PXX49241.1"/>
    <property type="molecule type" value="Genomic_DNA"/>
</dbReference>
<dbReference type="GeneID" id="86063728"/>
<dbReference type="Pfam" id="PF19629">
    <property type="entry name" value="DUF6133"/>
    <property type="match status" value="1"/>
</dbReference>
<evidence type="ECO:0000313" key="3">
    <source>
        <dbReference type="Proteomes" id="UP000248057"/>
    </source>
</evidence>
<evidence type="ECO:0000256" key="1">
    <source>
        <dbReference type="SAM" id="Phobius"/>
    </source>
</evidence>
<keyword evidence="1" id="KW-0472">Membrane</keyword>
<keyword evidence="1" id="KW-0812">Transmembrane</keyword>
<comment type="caution">
    <text evidence="2">The sequence shown here is derived from an EMBL/GenBank/DDBJ whole genome shotgun (WGS) entry which is preliminary data.</text>
</comment>
<keyword evidence="3" id="KW-1185">Reference proteome</keyword>
<dbReference type="Proteomes" id="UP000248057">
    <property type="component" value="Unassembled WGS sequence"/>
</dbReference>
<keyword evidence="1" id="KW-1133">Transmembrane helix</keyword>